<accession>A0ABT4QCJ2</accession>
<feature type="transmembrane region" description="Helical" evidence="1">
    <location>
        <begin position="66"/>
        <end position="84"/>
    </location>
</feature>
<feature type="transmembrane region" description="Helical" evidence="1">
    <location>
        <begin position="36"/>
        <end position="54"/>
    </location>
</feature>
<feature type="transmembrane region" description="Helical" evidence="1">
    <location>
        <begin position="96"/>
        <end position="117"/>
    </location>
</feature>
<feature type="transmembrane region" description="Helical" evidence="1">
    <location>
        <begin position="7"/>
        <end position="30"/>
    </location>
</feature>
<evidence type="ECO:0000313" key="3">
    <source>
        <dbReference type="Proteomes" id="UP001527882"/>
    </source>
</evidence>
<gene>
    <name evidence="2" type="ORF">O9H85_19740</name>
</gene>
<keyword evidence="3" id="KW-1185">Reference proteome</keyword>
<dbReference type="InterPro" id="IPR023804">
    <property type="entry name" value="DUF3792_TM"/>
</dbReference>
<comment type="caution">
    <text evidence="2">The sequence shown here is derived from an EMBL/GenBank/DDBJ whole genome shotgun (WGS) entry which is preliminary data.</text>
</comment>
<dbReference type="NCBIfam" id="TIGR04086">
    <property type="entry name" value="TIGR04086_membr"/>
    <property type="match status" value="1"/>
</dbReference>
<sequence length="119" mass="12359">MKQSPLWSGFAAAGLSTLVGTLAVSLLLLGTSWPESSWLGATLTIHGIAMLLGGIMSGKRSSSRGWYHGGLLGLVYTGAIWMIGFLAFDNGFTKEMLVLAGLAFVMGALGGIIGVNLKK</sequence>
<protein>
    <submittedName>
        <fullName evidence="2">TIGR04086 family membrane protein</fullName>
    </submittedName>
</protein>
<reference evidence="2 3" key="1">
    <citation type="submission" date="2022-12" db="EMBL/GenBank/DDBJ databases">
        <title>Draft genome sequence of Paenibacillus sp. dW9.</title>
        <authorList>
            <person name="Choi E.-W."/>
            <person name="Kim D.-U."/>
        </authorList>
    </citation>
    <scope>NUCLEOTIDE SEQUENCE [LARGE SCALE GENOMIC DNA]</scope>
    <source>
        <strain evidence="3">dW9</strain>
    </source>
</reference>
<keyword evidence="1" id="KW-0472">Membrane</keyword>
<name>A0ABT4QCJ2_9BACL</name>
<dbReference type="EMBL" id="JAQAGZ010000013">
    <property type="protein sequence ID" value="MCZ8514614.1"/>
    <property type="molecule type" value="Genomic_DNA"/>
</dbReference>
<dbReference type="Pfam" id="PF12670">
    <property type="entry name" value="DUF3792"/>
    <property type="match status" value="1"/>
</dbReference>
<dbReference type="Proteomes" id="UP001527882">
    <property type="component" value="Unassembled WGS sequence"/>
</dbReference>
<evidence type="ECO:0000256" key="1">
    <source>
        <dbReference type="SAM" id="Phobius"/>
    </source>
</evidence>
<evidence type="ECO:0000313" key="2">
    <source>
        <dbReference type="EMBL" id="MCZ8514614.1"/>
    </source>
</evidence>
<dbReference type="RefSeq" id="WP_269883142.1">
    <property type="nucleotide sequence ID" value="NZ_JAQAGZ010000013.1"/>
</dbReference>
<keyword evidence="1" id="KW-1133">Transmembrane helix</keyword>
<organism evidence="2 3">
    <name type="scientific">Paenibacillus gyeongsangnamensis</name>
    <dbReference type="NCBI Taxonomy" id="3388067"/>
    <lineage>
        <taxon>Bacteria</taxon>
        <taxon>Bacillati</taxon>
        <taxon>Bacillota</taxon>
        <taxon>Bacilli</taxon>
        <taxon>Bacillales</taxon>
        <taxon>Paenibacillaceae</taxon>
        <taxon>Paenibacillus</taxon>
    </lineage>
</organism>
<proteinExistence type="predicted"/>
<keyword evidence="1" id="KW-0812">Transmembrane</keyword>